<keyword evidence="2" id="KW-1185">Reference proteome</keyword>
<dbReference type="AlphaFoldDB" id="A0A915EG58"/>
<dbReference type="WBParaSite" id="jg5537">
    <property type="protein sequence ID" value="jg5537"/>
    <property type="gene ID" value="jg5537"/>
</dbReference>
<reference evidence="3" key="1">
    <citation type="submission" date="2022-11" db="UniProtKB">
        <authorList>
            <consortium name="WormBaseParasite"/>
        </authorList>
    </citation>
    <scope>IDENTIFICATION</scope>
</reference>
<evidence type="ECO:0000313" key="2">
    <source>
        <dbReference type="Proteomes" id="UP000887574"/>
    </source>
</evidence>
<proteinExistence type="predicted"/>
<evidence type="ECO:0000313" key="3">
    <source>
        <dbReference type="WBParaSite" id="jg5537"/>
    </source>
</evidence>
<dbReference type="Proteomes" id="UP000887574">
    <property type="component" value="Unplaced"/>
</dbReference>
<organism evidence="2 3">
    <name type="scientific">Ditylenchus dipsaci</name>
    <dbReference type="NCBI Taxonomy" id="166011"/>
    <lineage>
        <taxon>Eukaryota</taxon>
        <taxon>Metazoa</taxon>
        <taxon>Ecdysozoa</taxon>
        <taxon>Nematoda</taxon>
        <taxon>Chromadorea</taxon>
        <taxon>Rhabditida</taxon>
        <taxon>Tylenchina</taxon>
        <taxon>Tylenchomorpha</taxon>
        <taxon>Sphaerularioidea</taxon>
        <taxon>Anguinidae</taxon>
        <taxon>Anguininae</taxon>
        <taxon>Ditylenchus</taxon>
    </lineage>
</organism>
<sequence>MVILISYFAYKFSKELIASVKQLSQTISEYAEEKRKIFGHYSEQARQYSYDTFENARMTYENAKKAYFSQEPPEIKPFDHVEKPKEVPSQQITPPIAPHHNPRGVDNRV</sequence>
<evidence type="ECO:0000256" key="1">
    <source>
        <dbReference type="SAM" id="MobiDB-lite"/>
    </source>
</evidence>
<name>A0A915EG58_9BILA</name>
<feature type="region of interest" description="Disordered" evidence="1">
    <location>
        <begin position="78"/>
        <end position="109"/>
    </location>
</feature>
<protein>
    <submittedName>
        <fullName evidence="3">Uncharacterized protein</fullName>
    </submittedName>
</protein>
<accession>A0A915EG58</accession>